<accession>A0A0E0ANL2</accession>
<dbReference type="EnsemblPlants" id="OGLUM07G24600.1">
    <property type="protein sequence ID" value="OGLUM07G24600.1"/>
    <property type="gene ID" value="OGLUM07G24600"/>
</dbReference>
<organism evidence="1">
    <name type="scientific">Oryza glumipatula</name>
    <dbReference type="NCBI Taxonomy" id="40148"/>
    <lineage>
        <taxon>Eukaryota</taxon>
        <taxon>Viridiplantae</taxon>
        <taxon>Streptophyta</taxon>
        <taxon>Embryophyta</taxon>
        <taxon>Tracheophyta</taxon>
        <taxon>Spermatophyta</taxon>
        <taxon>Magnoliopsida</taxon>
        <taxon>Liliopsida</taxon>
        <taxon>Poales</taxon>
        <taxon>Poaceae</taxon>
        <taxon>BOP clade</taxon>
        <taxon>Oryzoideae</taxon>
        <taxon>Oryzeae</taxon>
        <taxon>Oryzinae</taxon>
        <taxon>Oryza</taxon>
    </lineage>
</organism>
<dbReference type="HOGENOM" id="CLU_120192_5_0_1"/>
<dbReference type="AlphaFoldDB" id="A0A0E0ANL2"/>
<proteinExistence type="predicted"/>
<sequence length="83" mass="9431">MEEDDDTVVVDGGGRRRLRRKHCFRPRCRMLGSTLTNKEVFTNGCSTSATLIEQASMASYDVEAFMRVNLLLLNEQMWEAGSK</sequence>
<dbReference type="Proteomes" id="UP000026961">
    <property type="component" value="Chromosome 7"/>
</dbReference>
<name>A0A0E0ANL2_9ORYZ</name>
<evidence type="ECO:0000313" key="2">
    <source>
        <dbReference type="Proteomes" id="UP000026961"/>
    </source>
</evidence>
<dbReference type="Gramene" id="OGLUM07G24600.1">
    <property type="protein sequence ID" value="OGLUM07G24600.1"/>
    <property type="gene ID" value="OGLUM07G24600"/>
</dbReference>
<reference evidence="1" key="1">
    <citation type="submission" date="2015-04" db="UniProtKB">
        <authorList>
            <consortium name="EnsemblPlants"/>
        </authorList>
    </citation>
    <scope>IDENTIFICATION</scope>
</reference>
<protein>
    <submittedName>
        <fullName evidence="1">Uncharacterized protein</fullName>
    </submittedName>
</protein>
<reference evidence="1" key="2">
    <citation type="submission" date="2018-05" db="EMBL/GenBank/DDBJ databases">
        <title>OgluRS3 (Oryza glumaepatula Reference Sequence Version 3).</title>
        <authorList>
            <person name="Zhang J."/>
            <person name="Kudrna D."/>
            <person name="Lee S."/>
            <person name="Talag J."/>
            <person name="Welchert J."/>
            <person name="Wing R.A."/>
        </authorList>
    </citation>
    <scope>NUCLEOTIDE SEQUENCE [LARGE SCALE GENOMIC DNA]</scope>
</reference>
<keyword evidence="2" id="KW-1185">Reference proteome</keyword>
<evidence type="ECO:0000313" key="1">
    <source>
        <dbReference type="EnsemblPlants" id="OGLUM07G24600.1"/>
    </source>
</evidence>